<dbReference type="AlphaFoldDB" id="A0A839E6C3"/>
<protein>
    <submittedName>
        <fullName evidence="3">Protein-tyrosine-phosphatase</fullName>
    </submittedName>
</protein>
<dbReference type="GO" id="GO:0046685">
    <property type="term" value="P:response to arsenic-containing substance"/>
    <property type="evidence" value="ECO:0007669"/>
    <property type="project" value="UniProtKB-KW"/>
</dbReference>
<evidence type="ECO:0000256" key="1">
    <source>
        <dbReference type="ARBA" id="ARBA00022849"/>
    </source>
</evidence>
<dbReference type="Pfam" id="PF01451">
    <property type="entry name" value="LMWPc"/>
    <property type="match status" value="1"/>
</dbReference>
<dbReference type="InterPro" id="IPR036196">
    <property type="entry name" value="Ptyr_pPase_sf"/>
</dbReference>
<name>A0A839E6C3_9MICO</name>
<dbReference type="PANTHER" id="PTHR43428:SF1">
    <property type="entry name" value="ARSENATE REDUCTASE"/>
    <property type="match status" value="1"/>
</dbReference>
<keyword evidence="1" id="KW-0059">Arsenical resistance</keyword>
<keyword evidence="4" id="KW-1185">Reference proteome</keyword>
<dbReference type="RefSeq" id="WP_182491017.1">
    <property type="nucleotide sequence ID" value="NZ_BAAAOV010000004.1"/>
</dbReference>
<sequence>MSEPTGAVPDVVGRIGERLSERYRGIFNAQTVQAVVDGSYLLLARDAKVTQFLPSLTAHFAGDRLAALARADGLVPSETPSVLFVCIENSGRSQLAAAAMRAMAGDGVIVMSAGSQPAVRIAPAVAEVLDEVGIPVVDEYPKPLTEELVRGAEYVITMGCGDACPVLPGRRYEDWPIADPSGAGRAGMRVTRDAIIAHVEGLLAEIRADRAGRG</sequence>
<dbReference type="Gene3D" id="3.40.50.2300">
    <property type="match status" value="1"/>
</dbReference>
<dbReference type="Pfam" id="PF21234">
    <property type="entry name" value="Phosphatase-like_N"/>
    <property type="match status" value="1"/>
</dbReference>
<evidence type="ECO:0000313" key="4">
    <source>
        <dbReference type="Proteomes" id="UP000585905"/>
    </source>
</evidence>
<accession>A0A839E6C3</accession>
<gene>
    <name evidence="3" type="ORF">FHX53_001818</name>
</gene>
<dbReference type="InterPro" id="IPR023485">
    <property type="entry name" value="Ptyr_pPase"/>
</dbReference>
<dbReference type="InterPro" id="IPR048716">
    <property type="entry name" value="Phosphatase-like_N"/>
</dbReference>
<dbReference type="Gene3D" id="1.10.8.1060">
    <property type="entry name" value="Corynebacterium glutamicum thioredoxin-dependent arsenate reductase, N-terminal domain"/>
    <property type="match status" value="1"/>
</dbReference>
<proteinExistence type="predicted"/>
<reference evidence="3 4" key="1">
    <citation type="submission" date="2020-07" db="EMBL/GenBank/DDBJ databases">
        <title>Sequencing the genomes of 1000 actinobacteria strains.</title>
        <authorList>
            <person name="Klenk H.-P."/>
        </authorList>
    </citation>
    <scope>NUCLEOTIDE SEQUENCE [LARGE SCALE GENOMIC DNA]</scope>
    <source>
        <strain evidence="3 4">DSM 19663</strain>
    </source>
</reference>
<dbReference type="PANTHER" id="PTHR43428">
    <property type="entry name" value="ARSENATE REDUCTASE"/>
    <property type="match status" value="1"/>
</dbReference>
<dbReference type="Proteomes" id="UP000585905">
    <property type="component" value="Unassembled WGS sequence"/>
</dbReference>
<organism evidence="3 4">
    <name type="scientific">Microcella alkalica</name>
    <dbReference type="NCBI Taxonomy" id="355930"/>
    <lineage>
        <taxon>Bacteria</taxon>
        <taxon>Bacillati</taxon>
        <taxon>Actinomycetota</taxon>
        <taxon>Actinomycetes</taxon>
        <taxon>Micrococcales</taxon>
        <taxon>Microbacteriaceae</taxon>
        <taxon>Microcella</taxon>
    </lineage>
</organism>
<feature type="domain" description="Phosphotyrosine protein phosphatase I" evidence="2">
    <location>
        <begin position="80"/>
        <end position="205"/>
    </location>
</feature>
<evidence type="ECO:0000259" key="2">
    <source>
        <dbReference type="SMART" id="SM00226"/>
    </source>
</evidence>
<dbReference type="SMART" id="SM00226">
    <property type="entry name" value="LMWPc"/>
    <property type="match status" value="1"/>
</dbReference>
<dbReference type="SUPFAM" id="SSF52788">
    <property type="entry name" value="Phosphotyrosine protein phosphatases I"/>
    <property type="match status" value="1"/>
</dbReference>
<comment type="caution">
    <text evidence="3">The sequence shown here is derived from an EMBL/GenBank/DDBJ whole genome shotgun (WGS) entry which is preliminary data.</text>
</comment>
<evidence type="ECO:0000313" key="3">
    <source>
        <dbReference type="EMBL" id="MBA8848219.1"/>
    </source>
</evidence>
<dbReference type="NCBIfam" id="NF046112">
    <property type="entry name" value="MSMEG_6209_Nter"/>
    <property type="match status" value="1"/>
</dbReference>
<dbReference type="EMBL" id="JACGWX010000004">
    <property type="protein sequence ID" value="MBA8848219.1"/>
    <property type="molecule type" value="Genomic_DNA"/>
</dbReference>